<dbReference type="PANTHER" id="PTHR12901:SF10">
    <property type="entry name" value="COENZYME Q-BINDING PROTEIN COQ10, MITOCHONDRIAL"/>
    <property type="match status" value="1"/>
</dbReference>
<name>A0A1I7XAI7_HETBA</name>
<comment type="subunit">
    <text evidence="2">Interacts with coenzyme Q.</text>
</comment>
<feature type="domain" description="Coenzyme Q-binding protein COQ10 START" evidence="4">
    <location>
        <begin position="25"/>
        <end position="152"/>
    </location>
</feature>
<dbReference type="Gene3D" id="3.30.530.20">
    <property type="match status" value="1"/>
</dbReference>
<dbReference type="InterPro" id="IPR023393">
    <property type="entry name" value="START-like_dom_sf"/>
</dbReference>
<organism evidence="5 6">
    <name type="scientific">Heterorhabditis bacteriophora</name>
    <name type="common">Entomopathogenic nematode worm</name>
    <dbReference type="NCBI Taxonomy" id="37862"/>
    <lineage>
        <taxon>Eukaryota</taxon>
        <taxon>Metazoa</taxon>
        <taxon>Ecdysozoa</taxon>
        <taxon>Nematoda</taxon>
        <taxon>Chromadorea</taxon>
        <taxon>Rhabditida</taxon>
        <taxon>Rhabditina</taxon>
        <taxon>Rhabditomorpha</taxon>
        <taxon>Strongyloidea</taxon>
        <taxon>Heterorhabditidae</taxon>
        <taxon>Heterorhabditis</taxon>
    </lineage>
</organism>
<evidence type="ECO:0000313" key="6">
    <source>
        <dbReference type="WBParaSite" id="Hba_14607"/>
    </source>
</evidence>
<dbReference type="PANTHER" id="PTHR12901">
    <property type="entry name" value="SPERM PROTEIN HOMOLOG"/>
    <property type="match status" value="1"/>
</dbReference>
<dbReference type="AlphaFoldDB" id="A0A1I7XAI7"/>
<dbReference type="SUPFAM" id="SSF55961">
    <property type="entry name" value="Bet v1-like"/>
    <property type="match status" value="1"/>
</dbReference>
<dbReference type="InterPro" id="IPR005031">
    <property type="entry name" value="COQ10_START"/>
</dbReference>
<proteinExistence type="inferred from homology"/>
<evidence type="ECO:0000259" key="4">
    <source>
        <dbReference type="Pfam" id="PF03364"/>
    </source>
</evidence>
<sequence length="177" mass="20514">MGLSHRSVRLYNNKEMAYSEKRLIGFSRDQMFDVVLNVADYHLFVPWCRRSIVSHEHMNSQIAELEIGFPPLLESYTSRVIHVRPSVVHSVCLDESLFRTLDTTFRFGKGLPDNPLSCILHYDLTFEFKSSLHSRIAHLFFDNVVKTMVNAFLQRAEHTHGKPSIPHSPPEIIQYKS</sequence>
<dbReference type="Pfam" id="PF03364">
    <property type="entry name" value="Polyketide_cyc"/>
    <property type="match status" value="1"/>
</dbReference>
<accession>A0A1I7XAI7</accession>
<dbReference type="GO" id="GO:0048039">
    <property type="term" value="F:ubiquinone binding"/>
    <property type="evidence" value="ECO:0007669"/>
    <property type="project" value="InterPro"/>
</dbReference>
<dbReference type="GO" id="GO:0005739">
    <property type="term" value="C:mitochondrion"/>
    <property type="evidence" value="ECO:0007669"/>
    <property type="project" value="TreeGrafter"/>
</dbReference>
<keyword evidence="5" id="KW-1185">Reference proteome</keyword>
<dbReference type="GO" id="GO:0045333">
    <property type="term" value="P:cellular respiration"/>
    <property type="evidence" value="ECO:0007669"/>
    <property type="project" value="InterPro"/>
</dbReference>
<dbReference type="Proteomes" id="UP000095283">
    <property type="component" value="Unplaced"/>
</dbReference>
<dbReference type="CDD" id="cd07813">
    <property type="entry name" value="COQ10p_like"/>
    <property type="match status" value="1"/>
</dbReference>
<comment type="similarity">
    <text evidence="1">Belongs to the COQ10 family.</text>
</comment>
<evidence type="ECO:0000256" key="3">
    <source>
        <dbReference type="ARBA" id="ARBA00024947"/>
    </source>
</evidence>
<protein>
    <submittedName>
        <fullName evidence="6">Polyketide_cyc domain-containing protein</fullName>
    </submittedName>
</protein>
<evidence type="ECO:0000256" key="1">
    <source>
        <dbReference type="ARBA" id="ARBA00006885"/>
    </source>
</evidence>
<evidence type="ECO:0000256" key="2">
    <source>
        <dbReference type="ARBA" id="ARBA00011814"/>
    </source>
</evidence>
<dbReference type="InterPro" id="IPR044996">
    <property type="entry name" value="COQ10-like"/>
</dbReference>
<comment type="function">
    <text evidence="3">Required for the function of coenzyme Q in the respiratory chain. May serve as a chaperone or may be involved in the transport of Q6 from its site of synthesis to the catalytic sites of the respiratory complexes.</text>
</comment>
<reference evidence="6" key="1">
    <citation type="submission" date="2016-11" db="UniProtKB">
        <authorList>
            <consortium name="WormBaseParasite"/>
        </authorList>
    </citation>
    <scope>IDENTIFICATION</scope>
</reference>
<evidence type="ECO:0000313" key="5">
    <source>
        <dbReference type="Proteomes" id="UP000095283"/>
    </source>
</evidence>
<dbReference type="WBParaSite" id="Hba_14607">
    <property type="protein sequence ID" value="Hba_14607"/>
    <property type="gene ID" value="Hba_14607"/>
</dbReference>